<keyword evidence="3" id="KW-1015">Disulfide bond</keyword>
<keyword evidence="7" id="KW-0961">Cell wall biogenesis/degradation</keyword>
<comment type="subcellular location">
    <subcellularLocation>
        <location evidence="7">Secreted</location>
        <location evidence="7">Cell wall</location>
    </subcellularLocation>
    <subcellularLocation>
        <location evidence="7">Secreted</location>
        <location evidence="7">Extracellular space</location>
        <location evidence="7">Apoplast</location>
    </subcellularLocation>
</comment>
<evidence type="ECO:0000256" key="7">
    <source>
        <dbReference type="RuleBase" id="RU361120"/>
    </source>
</evidence>
<gene>
    <name evidence="9" type="ORF">OLC1_LOCUS15736</name>
</gene>
<feature type="active site" description="Nucleophile" evidence="6">
    <location>
        <position position="108"/>
    </location>
</feature>
<keyword evidence="7" id="KW-0964">Secreted</keyword>
<dbReference type="PROSITE" id="PS01034">
    <property type="entry name" value="GH16_1"/>
    <property type="match status" value="1"/>
</dbReference>
<dbReference type="EC" id="2.4.1.207" evidence="7"/>
<keyword evidence="5 7" id="KW-0326">Glycosidase</keyword>
<sequence>MYSHHQLVLMITGTALLLHLIGLVFPAAGDTVFDSHYAIDYGQDHVKFLDPQKTRVQLSLDTVSGARFSSKVKYGSGFFNMWIKLPAGDSAGVVTAFYLRSGDHALDEVDFEFLGNRPGENISIQTNVFANGVGNREQKLVLPFDPTADYHDYRILWNPHIIMMYIDGVPIRVFKNNTAIGVDYPSKPMQILASIWNGDYWATDGGRTKIDWSHAPFSAQFRSFDVDGCSSSSTHDQDCASTKYWWNGDKFWELEEGSPKLWYKAMRTLITYDYCTDTERYPVPPPECPSNSYL</sequence>
<comment type="function">
    <text evidence="7">Catalyzes xyloglucan endohydrolysis (XEH) and/or endotransglycosylation (XET). Cleaves and religates xyloglucan polymers, an essential constituent of the primary cell wall, and thereby participates in cell wall construction of growing tissues.</text>
</comment>
<evidence type="ECO:0000256" key="3">
    <source>
        <dbReference type="ARBA" id="ARBA00023157"/>
    </source>
</evidence>
<keyword evidence="1 7" id="KW-0808">Transferase</keyword>
<proteinExistence type="inferred from homology"/>
<dbReference type="GO" id="GO:0016762">
    <property type="term" value="F:xyloglucan:xyloglucosyl transferase activity"/>
    <property type="evidence" value="ECO:0007669"/>
    <property type="project" value="UniProtKB-EC"/>
</dbReference>
<dbReference type="PIRSF" id="PIRSF005604">
    <property type="entry name" value="XET"/>
    <property type="match status" value="1"/>
</dbReference>
<dbReference type="PROSITE" id="PS51762">
    <property type="entry name" value="GH16_2"/>
    <property type="match status" value="1"/>
</dbReference>
<dbReference type="Pfam" id="PF06955">
    <property type="entry name" value="XET_C"/>
    <property type="match status" value="1"/>
</dbReference>
<dbReference type="InterPro" id="IPR010713">
    <property type="entry name" value="XET_C"/>
</dbReference>
<reference evidence="9" key="1">
    <citation type="submission" date="2023-03" db="EMBL/GenBank/DDBJ databases">
        <authorList>
            <person name="Julca I."/>
        </authorList>
    </citation>
    <scope>NUCLEOTIDE SEQUENCE</scope>
</reference>
<evidence type="ECO:0000313" key="9">
    <source>
        <dbReference type="EMBL" id="CAI9107419.1"/>
    </source>
</evidence>
<dbReference type="GO" id="GO:0010411">
    <property type="term" value="P:xyloglucan metabolic process"/>
    <property type="evidence" value="ECO:0007669"/>
    <property type="project" value="InterPro"/>
</dbReference>
<dbReference type="GO" id="GO:0042546">
    <property type="term" value="P:cell wall biogenesis"/>
    <property type="evidence" value="ECO:0007669"/>
    <property type="project" value="InterPro"/>
</dbReference>
<dbReference type="PANTHER" id="PTHR31062">
    <property type="entry name" value="XYLOGLUCAN ENDOTRANSGLUCOSYLASE/HYDROLASE PROTEIN 8-RELATED"/>
    <property type="match status" value="1"/>
</dbReference>
<name>A0AAV1DHV0_OLDCO</name>
<dbReference type="Pfam" id="PF00722">
    <property type="entry name" value="Glyco_hydro_16"/>
    <property type="match status" value="1"/>
</dbReference>
<dbReference type="GO" id="GO:0071555">
    <property type="term" value="P:cell wall organization"/>
    <property type="evidence" value="ECO:0007669"/>
    <property type="project" value="UniProtKB-KW"/>
</dbReference>
<keyword evidence="7" id="KW-0052">Apoplast</keyword>
<dbReference type="CDD" id="cd02176">
    <property type="entry name" value="GH16_XET"/>
    <property type="match status" value="1"/>
</dbReference>
<accession>A0AAV1DHV0</accession>
<evidence type="ECO:0000259" key="8">
    <source>
        <dbReference type="PROSITE" id="PS51762"/>
    </source>
</evidence>
<protein>
    <recommendedName>
        <fullName evidence="7">Xyloglucan endotransglucosylase/hydrolase</fullName>
        <ecNumber evidence="7">2.4.1.207</ecNumber>
    </recommendedName>
</protein>
<dbReference type="InterPro" id="IPR044791">
    <property type="entry name" value="Beta-glucanase/XTH"/>
</dbReference>
<feature type="active site" description="Proton donor" evidence="6">
    <location>
        <position position="112"/>
    </location>
</feature>
<keyword evidence="7" id="KW-0732">Signal</keyword>
<comment type="similarity">
    <text evidence="7">Belongs to the glycosyl hydrolase 16 family.</text>
</comment>
<keyword evidence="4" id="KW-0325">Glycoprotein</keyword>
<dbReference type="Gene3D" id="2.60.120.200">
    <property type="match status" value="1"/>
</dbReference>
<organism evidence="9 10">
    <name type="scientific">Oldenlandia corymbosa var. corymbosa</name>
    <dbReference type="NCBI Taxonomy" id="529605"/>
    <lineage>
        <taxon>Eukaryota</taxon>
        <taxon>Viridiplantae</taxon>
        <taxon>Streptophyta</taxon>
        <taxon>Embryophyta</taxon>
        <taxon>Tracheophyta</taxon>
        <taxon>Spermatophyta</taxon>
        <taxon>Magnoliopsida</taxon>
        <taxon>eudicotyledons</taxon>
        <taxon>Gunneridae</taxon>
        <taxon>Pentapetalae</taxon>
        <taxon>asterids</taxon>
        <taxon>lamiids</taxon>
        <taxon>Gentianales</taxon>
        <taxon>Rubiaceae</taxon>
        <taxon>Rubioideae</taxon>
        <taxon>Spermacoceae</taxon>
        <taxon>Hedyotis-Oldenlandia complex</taxon>
        <taxon>Oldenlandia</taxon>
    </lineage>
</organism>
<dbReference type="InterPro" id="IPR008264">
    <property type="entry name" value="Beta_glucanase"/>
</dbReference>
<dbReference type="InterPro" id="IPR000757">
    <property type="entry name" value="Beta-glucanase-like"/>
</dbReference>
<keyword evidence="10" id="KW-1185">Reference proteome</keyword>
<dbReference type="GO" id="GO:0048046">
    <property type="term" value="C:apoplast"/>
    <property type="evidence" value="ECO:0007669"/>
    <property type="project" value="UniProtKB-SubCell"/>
</dbReference>
<evidence type="ECO:0000313" key="10">
    <source>
        <dbReference type="Proteomes" id="UP001161247"/>
    </source>
</evidence>
<dbReference type="SUPFAM" id="SSF49899">
    <property type="entry name" value="Concanavalin A-like lectins/glucanases"/>
    <property type="match status" value="1"/>
</dbReference>
<dbReference type="EMBL" id="OX459122">
    <property type="protein sequence ID" value="CAI9107419.1"/>
    <property type="molecule type" value="Genomic_DNA"/>
</dbReference>
<evidence type="ECO:0000256" key="4">
    <source>
        <dbReference type="ARBA" id="ARBA00023180"/>
    </source>
</evidence>
<dbReference type="InterPro" id="IPR016455">
    <property type="entry name" value="XTH"/>
</dbReference>
<evidence type="ECO:0000256" key="6">
    <source>
        <dbReference type="PIRSR" id="PIRSR005604-1"/>
    </source>
</evidence>
<keyword evidence="7" id="KW-0134">Cell wall</keyword>
<keyword evidence="2 7" id="KW-0378">Hydrolase</keyword>
<evidence type="ECO:0000256" key="2">
    <source>
        <dbReference type="ARBA" id="ARBA00022801"/>
    </source>
</evidence>
<dbReference type="InterPro" id="IPR008263">
    <property type="entry name" value="GH16_AS"/>
</dbReference>
<feature type="domain" description="GH16" evidence="8">
    <location>
        <begin position="18"/>
        <end position="221"/>
    </location>
</feature>
<dbReference type="InterPro" id="IPR013320">
    <property type="entry name" value="ConA-like_dom_sf"/>
</dbReference>
<comment type="PTM">
    <text evidence="7">Contains at least one intrachain disulfide bond essential for its enzymatic activity.</text>
</comment>
<dbReference type="AlphaFoldDB" id="A0AAV1DHV0"/>
<dbReference type="PRINTS" id="PR00737">
    <property type="entry name" value="GLHYDRLASE16"/>
</dbReference>
<evidence type="ECO:0000256" key="5">
    <source>
        <dbReference type="ARBA" id="ARBA00023295"/>
    </source>
</evidence>
<dbReference type="Proteomes" id="UP001161247">
    <property type="component" value="Chromosome 5"/>
</dbReference>
<dbReference type="GO" id="GO:0004553">
    <property type="term" value="F:hydrolase activity, hydrolyzing O-glycosyl compounds"/>
    <property type="evidence" value="ECO:0007669"/>
    <property type="project" value="InterPro"/>
</dbReference>
<feature type="chain" id="PRO_5043100684" description="Xyloglucan endotransglucosylase/hydrolase" evidence="7">
    <location>
        <begin position="30"/>
        <end position="294"/>
    </location>
</feature>
<evidence type="ECO:0000256" key="1">
    <source>
        <dbReference type="ARBA" id="ARBA00022679"/>
    </source>
</evidence>
<feature type="signal peptide" evidence="7">
    <location>
        <begin position="1"/>
        <end position="29"/>
    </location>
</feature>